<dbReference type="AlphaFoldDB" id="G0QP24"/>
<feature type="transmembrane region" description="Helical" evidence="8">
    <location>
        <begin position="443"/>
        <end position="464"/>
    </location>
</feature>
<dbReference type="InterPro" id="IPR004254">
    <property type="entry name" value="AdipoR/HlyIII-related"/>
</dbReference>
<dbReference type="GeneID" id="14909204"/>
<dbReference type="GO" id="GO:0038023">
    <property type="term" value="F:signaling receptor activity"/>
    <property type="evidence" value="ECO:0007669"/>
    <property type="project" value="TreeGrafter"/>
</dbReference>
<dbReference type="OMA" id="VSGLMCM"/>
<feature type="transmembrane region" description="Helical" evidence="8">
    <location>
        <begin position="271"/>
        <end position="294"/>
    </location>
</feature>
<evidence type="ECO:0000256" key="4">
    <source>
        <dbReference type="ARBA" id="ARBA00022989"/>
    </source>
</evidence>
<evidence type="ECO:0000313" key="9">
    <source>
        <dbReference type="EMBL" id="EGR33039.1"/>
    </source>
</evidence>
<keyword evidence="10" id="KW-1185">Reference proteome</keyword>
<organism evidence="9 10">
    <name type="scientific">Ichthyophthirius multifiliis</name>
    <name type="common">White spot disease agent</name>
    <name type="synonym">Ich</name>
    <dbReference type="NCBI Taxonomy" id="5932"/>
    <lineage>
        <taxon>Eukaryota</taxon>
        <taxon>Sar</taxon>
        <taxon>Alveolata</taxon>
        <taxon>Ciliophora</taxon>
        <taxon>Intramacronucleata</taxon>
        <taxon>Oligohymenophorea</taxon>
        <taxon>Hymenostomatida</taxon>
        <taxon>Ophryoglenina</taxon>
        <taxon>Ichthyophthirius</taxon>
    </lineage>
</organism>
<keyword evidence="4 8" id="KW-1133">Transmembrane helix</keyword>
<dbReference type="Proteomes" id="UP000008983">
    <property type="component" value="Unassembled WGS sequence"/>
</dbReference>
<evidence type="ECO:0000256" key="8">
    <source>
        <dbReference type="SAM" id="Phobius"/>
    </source>
</evidence>
<dbReference type="InParanoid" id="G0QP24"/>
<feature type="transmembrane region" description="Helical" evidence="8">
    <location>
        <begin position="364"/>
        <end position="384"/>
    </location>
</feature>
<name>G0QP24_ICHMU</name>
<keyword evidence="3 8" id="KW-0812">Transmembrane</keyword>
<evidence type="ECO:0000256" key="5">
    <source>
        <dbReference type="ARBA" id="ARBA00023136"/>
    </source>
</evidence>
<protein>
    <submittedName>
        <fullName evidence="9">Uncharacterized protein</fullName>
    </submittedName>
</protein>
<feature type="region of interest" description="Disordered" evidence="7">
    <location>
        <begin position="1"/>
        <end position="31"/>
    </location>
</feature>
<comment type="similarity">
    <text evidence="2">Belongs to the ADIPOR family.</text>
</comment>
<sequence length="472" mass="54956">MNKQNISPKKKQEDIKKRSQSPQSQKNQKITDLNENSHSKINDLSTRLKNYIGTYIQAPEYIKDNIYIQSGYRINFSSTKNMLKSLFMVHNELVNIWTHIIGAIVIILLCVYISTSIGNIDIHSWKSYLNENLDKQLQPIYEEFNNLDEAFNKRINEGLNQINKANINIVQNINNFLDEVSDMKKEINPHNVYKIVEKFQNFSFSEKLAILDINNIYFYKNEIMKKLTELQQQVIDQIDSHQFDWIEFHINDIQNKNILLTNQSSHDISRWPIFVFLISAVLCLSFSSTFHLLYQLSPIHNKILLRMDYAGVSLLISGSTFPIFYYGFFCNQILAYFYMTIVGVASLIVFVVSLQDFIHTPKYWIVKSVMYASLGIFAAVPMLHLCIYEYMGHSNDSFLIINSVPYYLLMGVCYLGGLTIYAKRCPEKYKPGQYDICGASHQLWHISILFAILFTYIGALINFYTRKMSICK</sequence>
<dbReference type="PANTHER" id="PTHR20855">
    <property type="entry name" value="ADIPOR/PROGESTIN RECEPTOR-RELATED"/>
    <property type="match status" value="1"/>
</dbReference>
<reference evidence="9 10" key="1">
    <citation type="submission" date="2011-07" db="EMBL/GenBank/DDBJ databases">
        <authorList>
            <person name="Coyne R."/>
            <person name="Brami D."/>
            <person name="Johnson J."/>
            <person name="Hostetler J."/>
            <person name="Hannick L."/>
            <person name="Clark T."/>
            <person name="Cassidy-Hanley D."/>
            <person name="Inman J."/>
        </authorList>
    </citation>
    <scope>NUCLEOTIDE SEQUENCE [LARGE SCALE GENOMIC DNA]</scope>
    <source>
        <strain evidence="9 10">G5</strain>
    </source>
</reference>
<dbReference type="EMBL" id="GL983518">
    <property type="protein sequence ID" value="EGR33039.1"/>
    <property type="molecule type" value="Genomic_DNA"/>
</dbReference>
<dbReference type="RefSeq" id="XP_004037025.1">
    <property type="nucleotide sequence ID" value="XM_004036977.1"/>
</dbReference>
<evidence type="ECO:0000256" key="1">
    <source>
        <dbReference type="ARBA" id="ARBA00004141"/>
    </source>
</evidence>
<dbReference type="GO" id="GO:0016020">
    <property type="term" value="C:membrane"/>
    <property type="evidence" value="ECO:0007669"/>
    <property type="project" value="UniProtKB-SubCell"/>
</dbReference>
<evidence type="ECO:0000256" key="7">
    <source>
        <dbReference type="SAM" id="MobiDB-lite"/>
    </source>
</evidence>
<proteinExistence type="inferred from homology"/>
<keyword evidence="5 8" id="KW-0472">Membrane</keyword>
<comment type="subcellular location">
    <subcellularLocation>
        <location evidence="1">Membrane</location>
        <topology evidence="1">Multi-pass membrane protein</topology>
    </subcellularLocation>
</comment>
<feature type="binding site" evidence="6">
    <location>
        <position position="291"/>
    </location>
    <ligand>
        <name>Zn(2+)</name>
        <dbReference type="ChEBI" id="CHEBI:29105"/>
    </ligand>
</feature>
<feature type="transmembrane region" description="Helical" evidence="8">
    <location>
        <begin position="333"/>
        <end position="352"/>
    </location>
</feature>
<dbReference type="PANTHER" id="PTHR20855:SF52">
    <property type="entry name" value="ADIPONECTIN RECEPTOR PROTEIN"/>
    <property type="match status" value="1"/>
</dbReference>
<evidence type="ECO:0000256" key="6">
    <source>
        <dbReference type="PIRSR" id="PIRSR604254-1"/>
    </source>
</evidence>
<feature type="binding site" evidence="6">
    <location>
        <position position="445"/>
    </location>
    <ligand>
        <name>Zn(2+)</name>
        <dbReference type="ChEBI" id="CHEBI:29105"/>
    </ligand>
</feature>
<evidence type="ECO:0000256" key="2">
    <source>
        <dbReference type="ARBA" id="ARBA00007018"/>
    </source>
</evidence>
<dbReference type="OrthoDB" id="529367at2759"/>
<accession>G0QP24</accession>
<keyword evidence="6" id="KW-0479">Metal-binding</keyword>
<feature type="transmembrane region" description="Helical" evidence="8">
    <location>
        <begin position="404"/>
        <end position="422"/>
    </location>
</feature>
<gene>
    <name evidence="9" type="ORF">IMG5_063250</name>
</gene>
<feature type="transmembrane region" description="Helical" evidence="8">
    <location>
        <begin position="306"/>
        <end position="327"/>
    </location>
</feature>
<dbReference type="eggNOG" id="KOG0748">
    <property type="taxonomic scope" value="Eukaryota"/>
</dbReference>
<dbReference type="STRING" id="857967.G0QP24"/>
<keyword evidence="6" id="KW-0862">Zinc</keyword>
<feature type="compositionally biased region" description="Polar residues" evidence="7">
    <location>
        <begin position="20"/>
        <end position="31"/>
    </location>
</feature>
<evidence type="ECO:0000313" key="10">
    <source>
        <dbReference type="Proteomes" id="UP000008983"/>
    </source>
</evidence>
<feature type="transmembrane region" description="Helical" evidence="8">
    <location>
        <begin position="93"/>
        <end position="114"/>
    </location>
</feature>
<evidence type="ECO:0000256" key="3">
    <source>
        <dbReference type="ARBA" id="ARBA00022692"/>
    </source>
</evidence>
<feature type="binding site" evidence="6">
    <location>
        <position position="441"/>
    </location>
    <ligand>
        <name>Zn(2+)</name>
        <dbReference type="ChEBI" id="CHEBI:29105"/>
    </ligand>
</feature>
<dbReference type="Pfam" id="PF03006">
    <property type="entry name" value="HlyIII"/>
    <property type="match status" value="1"/>
</dbReference>
<dbReference type="GO" id="GO:0046872">
    <property type="term" value="F:metal ion binding"/>
    <property type="evidence" value="ECO:0007669"/>
    <property type="project" value="UniProtKB-KW"/>
</dbReference>